<reference evidence="3 4" key="1">
    <citation type="submission" date="2020-07" db="EMBL/GenBank/DDBJ databases">
        <title>Genomic Encyclopedia of Type Strains, Phase III (KMG-III): the genomes of soil and plant-associated and newly described type strains.</title>
        <authorList>
            <person name="Whitman W."/>
        </authorList>
    </citation>
    <scope>NUCLEOTIDE SEQUENCE [LARGE SCALE GENOMIC DNA]</scope>
    <source>
        <strain evidence="3 4">CECT 8576</strain>
    </source>
</reference>
<dbReference type="PRINTS" id="PR00111">
    <property type="entry name" value="ABHYDROLASE"/>
</dbReference>
<dbReference type="Gene3D" id="3.40.50.1820">
    <property type="entry name" value="alpha/beta hydrolase"/>
    <property type="match status" value="1"/>
</dbReference>
<name>A0A852Z9N3_9ACTN</name>
<dbReference type="Proteomes" id="UP000548304">
    <property type="component" value="Unassembled WGS sequence"/>
</dbReference>
<gene>
    <name evidence="3" type="ORF">FHR84_002128</name>
</gene>
<dbReference type="EMBL" id="JACBYW010000003">
    <property type="protein sequence ID" value="NYH78803.1"/>
    <property type="molecule type" value="Genomic_DNA"/>
</dbReference>
<evidence type="ECO:0000256" key="1">
    <source>
        <dbReference type="ARBA" id="ARBA00022801"/>
    </source>
</evidence>
<dbReference type="PANTHER" id="PTHR43798">
    <property type="entry name" value="MONOACYLGLYCEROL LIPASE"/>
    <property type="match status" value="1"/>
</dbReference>
<dbReference type="PANTHER" id="PTHR43798:SF31">
    <property type="entry name" value="AB HYDROLASE SUPERFAMILY PROTEIN YCLE"/>
    <property type="match status" value="1"/>
</dbReference>
<evidence type="ECO:0000313" key="3">
    <source>
        <dbReference type="EMBL" id="NYH78803.1"/>
    </source>
</evidence>
<dbReference type="InterPro" id="IPR050266">
    <property type="entry name" value="AB_hydrolase_sf"/>
</dbReference>
<dbReference type="InterPro" id="IPR029058">
    <property type="entry name" value="AB_hydrolase_fold"/>
</dbReference>
<dbReference type="AlphaFoldDB" id="A0A852Z9N3"/>
<dbReference type="Pfam" id="PF12697">
    <property type="entry name" value="Abhydrolase_6"/>
    <property type="match status" value="1"/>
</dbReference>
<feature type="domain" description="AB hydrolase-1" evidence="2">
    <location>
        <begin position="23"/>
        <end position="251"/>
    </location>
</feature>
<dbReference type="SUPFAM" id="SSF53474">
    <property type="entry name" value="alpha/beta-Hydrolases"/>
    <property type="match status" value="1"/>
</dbReference>
<evidence type="ECO:0000259" key="2">
    <source>
        <dbReference type="Pfam" id="PF12697"/>
    </source>
</evidence>
<evidence type="ECO:0000313" key="4">
    <source>
        <dbReference type="Proteomes" id="UP000548304"/>
    </source>
</evidence>
<comment type="caution">
    <text evidence="3">The sequence shown here is derived from an EMBL/GenBank/DDBJ whole genome shotgun (WGS) entry which is preliminary data.</text>
</comment>
<dbReference type="RefSeq" id="WP_179535245.1">
    <property type="nucleotide sequence ID" value="NZ_JACBYW010000003.1"/>
</dbReference>
<dbReference type="InterPro" id="IPR000073">
    <property type="entry name" value="AB_hydrolase_1"/>
</dbReference>
<dbReference type="GO" id="GO:0016020">
    <property type="term" value="C:membrane"/>
    <property type="evidence" value="ECO:0007669"/>
    <property type="project" value="TreeGrafter"/>
</dbReference>
<proteinExistence type="predicted"/>
<organism evidence="3 4">
    <name type="scientific">Actinopolyspora biskrensis</name>
    <dbReference type="NCBI Taxonomy" id="1470178"/>
    <lineage>
        <taxon>Bacteria</taxon>
        <taxon>Bacillati</taxon>
        <taxon>Actinomycetota</taxon>
        <taxon>Actinomycetes</taxon>
        <taxon>Actinopolysporales</taxon>
        <taxon>Actinopolysporaceae</taxon>
        <taxon>Actinopolyspora</taxon>
    </lineage>
</organism>
<dbReference type="GO" id="GO:0016787">
    <property type="term" value="F:hydrolase activity"/>
    <property type="evidence" value="ECO:0007669"/>
    <property type="project" value="UniProtKB-KW"/>
</dbReference>
<accession>A0A852Z9N3</accession>
<sequence>MRHHTIRGAELATRQSGNGDRELVFVHGFQNDHTGWRPLEERLDGDKYRSTFFDLAGCGASGGAETWRRCTIDEYGADLTGLCAELDIDRPVVVGHSLGGAIALRAVLDHPDRFAGLVLVAPASTTGLDFLPDEASFDALAHPTRDQQRAFARAAFRRPPSAEYLEELMGAVESASPEHIEGSARAMRNFTPRSELAAVDVPTLLVCGDRDRHVPLRNHLDTQRAIPRCGLQVYFDIGHVPFVEAPDSCAADIERFLATIA</sequence>
<keyword evidence="1" id="KW-0378">Hydrolase</keyword>
<protein>
    <submittedName>
        <fullName evidence="3">Pimeloyl-ACP methyl ester carboxylesterase</fullName>
    </submittedName>
</protein>
<keyword evidence="4" id="KW-1185">Reference proteome</keyword>